<accession>A0A0J9XNH1</accession>
<proteinExistence type="predicted"/>
<evidence type="ECO:0000313" key="1">
    <source>
        <dbReference type="EMBL" id="CDP92398.1"/>
    </source>
</evidence>
<dbReference type="AlphaFoldDB" id="A0A0J9XNH1"/>
<reference evidence="1" key="1">
    <citation type="journal article" date="2007" name="Science">
        <title>Draft genome of the filarial nematode parasite Brugia malayi.</title>
        <authorList>
            <person name="Ghedin E."/>
            <person name="Wang S."/>
            <person name="Spiro D."/>
            <person name="Caler E."/>
            <person name="Zhao Q."/>
            <person name="Crabtree J."/>
            <person name="Allen J.E."/>
            <person name="Delcher A.L."/>
            <person name="Guiliano D.B."/>
            <person name="Miranda-Saavedra D."/>
            <person name="Angiuoli S.V."/>
            <person name="Creasy T."/>
            <person name="Amedeo P."/>
            <person name="Haas B."/>
            <person name="El-Sayed N.M."/>
            <person name="Wortman J.R."/>
            <person name="Feldblyum T."/>
            <person name="Tallon L."/>
            <person name="Schatz M."/>
            <person name="Shumway M."/>
            <person name="Koo H."/>
            <person name="Salzberg S.L."/>
            <person name="Schobel S."/>
            <person name="Pertea M."/>
            <person name="Pop M."/>
            <person name="White O."/>
            <person name="Barton G.J."/>
            <person name="Carlow C.K."/>
            <person name="Crawford M.J."/>
            <person name="Daub J."/>
            <person name="Dimmic M.W."/>
            <person name="Estes C.F."/>
            <person name="Foster J.M."/>
            <person name="Ganatra M."/>
            <person name="Gregory W.F."/>
            <person name="Johnson N.M."/>
            <person name="Jin J."/>
            <person name="Komuniecki R."/>
            <person name="Korf I."/>
            <person name="Kumar S."/>
            <person name="Laney S."/>
            <person name="Li B.W."/>
            <person name="Li W."/>
            <person name="Lindblom T.H."/>
            <person name="Lustigman S."/>
            <person name="Ma D."/>
            <person name="Maina C.V."/>
            <person name="Martin D.M."/>
            <person name="McCarter J.P."/>
            <person name="McReynolds L."/>
            <person name="Mitreva M."/>
            <person name="Nutman T.B."/>
            <person name="Parkinson J."/>
            <person name="Peregrin-Alvarez J.M."/>
            <person name="Poole C."/>
            <person name="Ren Q."/>
            <person name="Saunders L."/>
            <person name="Sluder A.E."/>
            <person name="Smith K."/>
            <person name="Stanke M."/>
            <person name="Unnasch T.R."/>
            <person name="Ware J."/>
            <person name="Wei A.D."/>
            <person name="Weil G."/>
            <person name="Williams D.J."/>
            <person name="Zhang Y."/>
            <person name="Williams S.A."/>
            <person name="Fraser-Liggett C."/>
            <person name="Slatko B."/>
            <person name="Blaxter M.L."/>
            <person name="Scott A.L."/>
        </authorList>
    </citation>
    <scope>NUCLEOTIDE SEQUENCE</scope>
    <source>
        <strain evidence="1">FR3</strain>
    </source>
</reference>
<organism evidence="1">
    <name type="scientific">Brugia malayi</name>
    <name type="common">Filarial nematode worm</name>
    <dbReference type="NCBI Taxonomy" id="6279"/>
    <lineage>
        <taxon>Eukaryota</taxon>
        <taxon>Metazoa</taxon>
        <taxon>Ecdysozoa</taxon>
        <taxon>Nematoda</taxon>
        <taxon>Chromadorea</taxon>
        <taxon>Rhabditida</taxon>
        <taxon>Spirurina</taxon>
        <taxon>Spiruromorpha</taxon>
        <taxon>Filarioidea</taxon>
        <taxon>Onchocercidae</taxon>
        <taxon>Brugia</taxon>
    </lineage>
</organism>
<dbReference type="EMBL" id="LN856794">
    <property type="protein sequence ID" value="CDP92398.1"/>
    <property type="molecule type" value="Genomic_DNA"/>
</dbReference>
<gene>
    <name evidence="1" type="ORF">Bm13388</name>
    <name evidence="1" type="ORF">BM_Bm13388</name>
</gene>
<name>A0A0J9XNH1_BRUMA</name>
<protein>
    <submittedName>
        <fullName evidence="1">Bm13388</fullName>
    </submittedName>
</protein>
<sequence length="43" mass="4988">MKCVLRLNLELMEFVSEDAPMKLFTMAHMNLAKIVLMQDVCMV</sequence>
<reference evidence="1" key="2">
    <citation type="submission" date="2012-12" db="EMBL/GenBank/DDBJ databases">
        <authorList>
            <person name="Gao Y.W."/>
            <person name="Fan S.T."/>
            <person name="Sun H.T."/>
            <person name="Wang Z."/>
            <person name="Gao X.L."/>
            <person name="Li Y.G."/>
            <person name="Wang T.C."/>
            <person name="Zhang K."/>
            <person name="Xu W.W."/>
            <person name="Yu Z.J."/>
            <person name="Xia X.Z."/>
        </authorList>
    </citation>
    <scope>NUCLEOTIDE SEQUENCE</scope>
    <source>
        <strain evidence="1">FR3</strain>
    </source>
</reference>